<dbReference type="GO" id="GO:0003677">
    <property type="term" value="F:DNA binding"/>
    <property type="evidence" value="ECO:0007669"/>
    <property type="project" value="UniProtKB-UniRule"/>
</dbReference>
<keyword evidence="6" id="KW-1185">Reference proteome</keyword>
<protein>
    <submittedName>
        <fullName evidence="5">Rut operon repressor</fullName>
    </submittedName>
    <submittedName>
        <fullName evidence="4">TetR family transcriptional regulator</fullName>
    </submittedName>
</protein>
<dbReference type="Pfam" id="PF17926">
    <property type="entry name" value="TetR_C_21"/>
    <property type="match status" value="1"/>
</dbReference>
<evidence type="ECO:0000256" key="1">
    <source>
        <dbReference type="ARBA" id="ARBA00023125"/>
    </source>
</evidence>
<sequence length="195" mass="21768">MAWDTEATKRRILDAAVAEFAAHGLDGTTIERIAGVAGVNKERIYNYFGGKRDLFAHVLRDELVKVAQAVPVESFATEDVGEYAGRVYDYHLEHPELERLLRWEGLAFDAGNPDDEQRLGLYRDKTAAVEAGQRAGSVAEEIDADHMIFLILSLAGWWSSVPQVARMLTGSDTDAERARRRESVVRAARRIARPD</sequence>
<dbReference type="InterPro" id="IPR001647">
    <property type="entry name" value="HTH_TetR"/>
</dbReference>
<dbReference type="InterPro" id="IPR009057">
    <property type="entry name" value="Homeodomain-like_sf"/>
</dbReference>
<keyword evidence="1 2" id="KW-0238">DNA-binding</keyword>
<evidence type="ECO:0000313" key="4">
    <source>
        <dbReference type="EMBL" id="QUC10685.1"/>
    </source>
</evidence>
<dbReference type="AlphaFoldDB" id="A0A3N4CX38"/>
<dbReference type="SUPFAM" id="SSF48498">
    <property type="entry name" value="Tetracyclin repressor-like, C-terminal domain"/>
    <property type="match status" value="1"/>
</dbReference>
<dbReference type="EMBL" id="LR134406">
    <property type="protein sequence ID" value="VEH69255.1"/>
    <property type="molecule type" value="Genomic_DNA"/>
</dbReference>
<dbReference type="GeneID" id="64406017"/>
<evidence type="ECO:0000259" key="3">
    <source>
        <dbReference type="PROSITE" id="PS50977"/>
    </source>
</evidence>
<dbReference type="GO" id="GO:0006355">
    <property type="term" value="P:regulation of DNA-templated transcription"/>
    <property type="evidence" value="ECO:0007669"/>
    <property type="project" value="UniProtKB-ARBA"/>
</dbReference>
<name>A0A3N4CX38_9ACTN</name>
<dbReference type="SUPFAM" id="SSF46689">
    <property type="entry name" value="Homeodomain-like"/>
    <property type="match status" value="1"/>
</dbReference>
<evidence type="ECO:0000313" key="6">
    <source>
        <dbReference type="Proteomes" id="UP000273044"/>
    </source>
</evidence>
<evidence type="ECO:0000256" key="2">
    <source>
        <dbReference type="PROSITE-ProRule" id="PRU00335"/>
    </source>
</evidence>
<dbReference type="Proteomes" id="UP000273044">
    <property type="component" value="Chromosome"/>
</dbReference>
<dbReference type="InterPro" id="IPR050109">
    <property type="entry name" value="HTH-type_TetR-like_transc_reg"/>
</dbReference>
<feature type="DNA-binding region" description="H-T-H motif" evidence="2">
    <location>
        <begin position="29"/>
        <end position="48"/>
    </location>
</feature>
<proteinExistence type="predicted"/>
<feature type="domain" description="HTH tetR-type" evidence="3">
    <location>
        <begin position="6"/>
        <end position="66"/>
    </location>
</feature>
<dbReference type="InterPro" id="IPR041467">
    <property type="entry name" value="Sco4008_C"/>
</dbReference>
<dbReference type="RefSeq" id="WP_014845654.1">
    <property type="nucleotide sequence ID" value="NZ_CAJZDL010000034.1"/>
</dbReference>
<dbReference type="InterPro" id="IPR036271">
    <property type="entry name" value="Tet_transcr_reg_TetR-rel_C_sf"/>
</dbReference>
<dbReference type="PROSITE" id="PS50977">
    <property type="entry name" value="HTH_TETR_2"/>
    <property type="match status" value="1"/>
</dbReference>
<dbReference type="Proteomes" id="UP000677180">
    <property type="component" value="Chromosome"/>
</dbReference>
<dbReference type="EMBL" id="CP072385">
    <property type="protein sequence ID" value="QUC10685.1"/>
    <property type="molecule type" value="Genomic_DNA"/>
</dbReference>
<dbReference type="Pfam" id="PF00440">
    <property type="entry name" value="TetR_N"/>
    <property type="match status" value="1"/>
</dbReference>
<reference evidence="5 6" key="1">
    <citation type="submission" date="2018-12" db="EMBL/GenBank/DDBJ databases">
        <authorList>
            <consortium name="Pathogen Informatics"/>
        </authorList>
    </citation>
    <scope>NUCLEOTIDE SEQUENCE [LARGE SCALE GENOMIC DNA]</scope>
    <source>
        <strain evidence="5 6">NCTC12967</strain>
    </source>
</reference>
<organism evidence="5 6">
    <name type="scientific">Arachnia propionica</name>
    <dbReference type="NCBI Taxonomy" id="1750"/>
    <lineage>
        <taxon>Bacteria</taxon>
        <taxon>Bacillati</taxon>
        <taxon>Actinomycetota</taxon>
        <taxon>Actinomycetes</taxon>
        <taxon>Propionibacteriales</taxon>
        <taxon>Propionibacteriaceae</taxon>
        <taxon>Arachnia</taxon>
    </lineage>
</organism>
<dbReference type="OrthoDB" id="4726108at2"/>
<gene>
    <name evidence="5" type="primary">rutR_1</name>
    <name evidence="4" type="ORF">J5A53_13065</name>
    <name evidence="5" type="ORF">NCTC12967_00520</name>
</gene>
<evidence type="ECO:0000313" key="5">
    <source>
        <dbReference type="EMBL" id="VEH69255.1"/>
    </source>
</evidence>
<accession>A0A3N4CX38</accession>
<dbReference type="PANTHER" id="PTHR30328">
    <property type="entry name" value="TRANSCRIPTIONAL REPRESSOR"/>
    <property type="match status" value="1"/>
</dbReference>
<reference evidence="4" key="2">
    <citation type="submission" date="2021-03" db="EMBL/GenBank/DDBJ databases">
        <title>Human Oral Microbial Genomes.</title>
        <authorList>
            <person name="Johnston C.D."/>
            <person name="Chen T."/>
            <person name="Dewhirst F.E."/>
        </authorList>
    </citation>
    <scope>NUCLEOTIDE SEQUENCE</scope>
    <source>
        <strain evidence="4">F0714</strain>
    </source>
</reference>
<dbReference type="PANTHER" id="PTHR30328:SF54">
    <property type="entry name" value="HTH-TYPE TRANSCRIPTIONAL REPRESSOR SCO4008"/>
    <property type="match status" value="1"/>
</dbReference>
<dbReference type="OMA" id="RLLFWEG"/>
<dbReference type="PRINTS" id="PR00455">
    <property type="entry name" value="HTHTETR"/>
</dbReference>
<dbReference type="Gene3D" id="1.10.357.10">
    <property type="entry name" value="Tetracycline Repressor, domain 2"/>
    <property type="match status" value="1"/>
</dbReference>